<accession>A0ABR9EJH3</accession>
<dbReference type="Gene3D" id="3.30.930.10">
    <property type="entry name" value="Bira Bifunctional Protein, Domain 2"/>
    <property type="match status" value="1"/>
</dbReference>
<evidence type="ECO:0000256" key="5">
    <source>
        <dbReference type="ARBA" id="ARBA00033352"/>
    </source>
</evidence>
<evidence type="ECO:0000256" key="6">
    <source>
        <dbReference type="ARBA" id="ARBA00047929"/>
    </source>
</evidence>
<comment type="catalytic activity">
    <reaction evidence="7">
        <text>tRNA(Ser) + L-serine + ATP = L-seryl-tRNA(Ser) + AMP + diphosphate + H(+)</text>
        <dbReference type="Rhea" id="RHEA:12292"/>
        <dbReference type="Rhea" id="RHEA-COMP:9669"/>
        <dbReference type="Rhea" id="RHEA-COMP:9703"/>
        <dbReference type="ChEBI" id="CHEBI:15378"/>
        <dbReference type="ChEBI" id="CHEBI:30616"/>
        <dbReference type="ChEBI" id="CHEBI:33019"/>
        <dbReference type="ChEBI" id="CHEBI:33384"/>
        <dbReference type="ChEBI" id="CHEBI:78442"/>
        <dbReference type="ChEBI" id="CHEBI:78533"/>
        <dbReference type="ChEBI" id="CHEBI:456215"/>
        <dbReference type="EC" id="6.1.1.11"/>
    </reaction>
</comment>
<comment type="pathway">
    <text evidence="1">Aminoacyl-tRNA biosynthesis; selenocysteinyl-tRNA(Sec) biosynthesis; L-seryl-tRNA(Sec) from L-serine and tRNA(Sec): step 1/1.</text>
</comment>
<dbReference type="EMBL" id="AQGW01000010">
    <property type="protein sequence ID" value="MBE0380717.1"/>
    <property type="molecule type" value="Genomic_DNA"/>
</dbReference>
<evidence type="ECO:0000313" key="8">
    <source>
        <dbReference type="EMBL" id="MBE0380717.1"/>
    </source>
</evidence>
<organism evidence="8 9">
    <name type="scientific">Pseudoalteromonas carrageenovora IAM 12662</name>
    <dbReference type="NCBI Taxonomy" id="1314868"/>
    <lineage>
        <taxon>Bacteria</taxon>
        <taxon>Pseudomonadati</taxon>
        <taxon>Pseudomonadota</taxon>
        <taxon>Gammaproteobacteria</taxon>
        <taxon>Alteromonadales</taxon>
        <taxon>Pseudoalteromonadaceae</taxon>
        <taxon>Pseudoalteromonas</taxon>
    </lineage>
</organism>
<keyword evidence="3" id="KW-0963">Cytoplasm</keyword>
<name>A0ABR9EJH3_PSEVC</name>
<keyword evidence="9" id="KW-1185">Reference proteome</keyword>
<dbReference type="Proteomes" id="UP000615003">
    <property type="component" value="Unassembled WGS sequence"/>
</dbReference>
<evidence type="ECO:0000256" key="3">
    <source>
        <dbReference type="ARBA" id="ARBA00022490"/>
    </source>
</evidence>
<comment type="caution">
    <text evidence="8">The sequence shown here is derived from an EMBL/GenBank/DDBJ whole genome shotgun (WGS) entry which is preliminary data.</text>
</comment>
<reference evidence="8 9" key="1">
    <citation type="submission" date="2015-06" db="EMBL/GenBank/DDBJ databases">
        <title>Genome sequence of Pseudoalteromonas carrageenovora.</title>
        <authorList>
            <person name="Xie B.-B."/>
            <person name="Rong J.-C."/>
            <person name="Qin Q.-L."/>
            <person name="Zhang Y.-Z."/>
        </authorList>
    </citation>
    <scope>NUCLEOTIDE SEQUENCE [LARGE SCALE GENOMIC DNA]</scope>
    <source>
        <strain evidence="8 9">IAM 12662</strain>
    </source>
</reference>
<evidence type="ECO:0000313" key="9">
    <source>
        <dbReference type="Proteomes" id="UP000615003"/>
    </source>
</evidence>
<evidence type="ECO:0000256" key="2">
    <source>
        <dbReference type="ARBA" id="ARBA00010728"/>
    </source>
</evidence>
<evidence type="ECO:0000256" key="7">
    <source>
        <dbReference type="ARBA" id="ARBA00048823"/>
    </source>
</evidence>
<protein>
    <recommendedName>
        <fullName evidence="5">Seryl-tRNA(Ser/Sec) synthetase</fullName>
    </recommendedName>
</protein>
<sequence length="63" mass="6836">MQARFRREGAKKPELLHTLNGSGLAVGRTLVAILENYQQADGSVVVPEVLRPYMGGLEVIGKT</sequence>
<gene>
    <name evidence="8" type="primary">serS</name>
    <name evidence="8" type="ORF">PCARR_a3848</name>
</gene>
<comment type="similarity">
    <text evidence="2">Belongs to the class-II aminoacyl-tRNA synthetase family. Type-1 seryl-tRNA synthetase subfamily.</text>
</comment>
<evidence type="ECO:0000256" key="1">
    <source>
        <dbReference type="ARBA" id="ARBA00005045"/>
    </source>
</evidence>
<dbReference type="PANTHER" id="PTHR43697:SF1">
    <property type="entry name" value="SERINE--TRNA LIGASE"/>
    <property type="match status" value="1"/>
</dbReference>
<evidence type="ECO:0000256" key="4">
    <source>
        <dbReference type="ARBA" id="ARBA00022917"/>
    </source>
</evidence>
<dbReference type="InterPro" id="IPR045864">
    <property type="entry name" value="aa-tRNA-synth_II/BPL/LPL"/>
</dbReference>
<dbReference type="SUPFAM" id="SSF55681">
    <property type="entry name" value="Class II aaRS and biotin synthetases"/>
    <property type="match status" value="1"/>
</dbReference>
<keyword evidence="4" id="KW-0648">Protein biosynthesis</keyword>
<comment type="catalytic activity">
    <reaction evidence="6">
        <text>tRNA(Sec) + L-serine + ATP = L-seryl-tRNA(Sec) + AMP + diphosphate + H(+)</text>
        <dbReference type="Rhea" id="RHEA:42580"/>
        <dbReference type="Rhea" id="RHEA-COMP:9742"/>
        <dbReference type="Rhea" id="RHEA-COMP:10128"/>
        <dbReference type="ChEBI" id="CHEBI:15378"/>
        <dbReference type="ChEBI" id="CHEBI:30616"/>
        <dbReference type="ChEBI" id="CHEBI:33019"/>
        <dbReference type="ChEBI" id="CHEBI:33384"/>
        <dbReference type="ChEBI" id="CHEBI:78442"/>
        <dbReference type="ChEBI" id="CHEBI:78533"/>
        <dbReference type="ChEBI" id="CHEBI:456215"/>
        <dbReference type="EC" id="6.1.1.11"/>
    </reaction>
</comment>
<proteinExistence type="inferred from homology"/>
<dbReference type="PANTHER" id="PTHR43697">
    <property type="entry name" value="SERYL-TRNA SYNTHETASE"/>
    <property type="match status" value="1"/>
</dbReference>